<dbReference type="Proteomes" id="UP000706926">
    <property type="component" value="Unassembled WGS sequence"/>
</dbReference>
<evidence type="ECO:0000313" key="4">
    <source>
        <dbReference type="Proteomes" id="UP000706926"/>
    </source>
</evidence>
<evidence type="ECO:0000313" key="3">
    <source>
        <dbReference type="EMBL" id="MBP1892394.1"/>
    </source>
</evidence>
<accession>A0ABS4F817</accession>
<organism evidence="3 4">
    <name type="scientific">Paenibacillus lactis</name>
    <dbReference type="NCBI Taxonomy" id="228574"/>
    <lineage>
        <taxon>Bacteria</taxon>
        <taxon>Bacillati</taxon>
        <taxon>Bacillota</taxon>
        <taxon>Bacilli</taxon>
        <taxon>Bacillales</taxon>
        <taxon>Paenibacillaceae</taxon>
        <taxon>Paenibacillus</taxon>
    </lineage>
</organism>
<keyword evidence="1" id="KW-0812">Transmembrane</keyword>
<reference evidence="3 4" key="1">
    <citation type="submission" date="2021-03" db="EMBL/GenBank/DDBJ databases">
        <title>Genomic Encyclopedia of Type Strains, Phase IV (KMG-IV): sequencing the most valuable type-strain genomes for metagenomic binning, comparative biology and taxonomic classification.</title>
        <authorList>
            <person name="Goeker M."/>
        </authorList>
    </citation>
    <scope>NUCLEOTIDE SEQUENCE [LARGE SCALE GENOMIC DNA]</scope>
    <source>
        <strain evidence="3 4">DSM 15596</strain>
    </source>
</reference>
<evidence type="ECO:0000256" key="1">
    <source>
        <dbReference type="SAM" id="Phobius"/>
    </source>
</evidence>
<dbReference type="InterPro" id="IPR031564">
    <property type="entry name" value="Flp1-like"/>
</dbReference>
<feature type="domain" description="Putative Flagellin Flp1-like" evidence="2">
    <location>
        <begin position="16"/>
        <end position="62"/>
    </location>
</feature>
<sequence length="66" mass="7671">MDAMMLTILKNRMKQLWKDESGIGTLEMILILVVILIIALIFKDEITELVDKLFRSVNSKSEEFLE</sequence>
<feature type="transmembrane region" description="Helical" evidence="1">
    <location>
        <begin position="21"/>
        <end position="42"/>
    </location>
</feature>
<evidence type="ECO:0000259" key="2">
    <source>
        <dbReference type="Pfam" id="PF16982"/>
    </source>
</evidence>
<keyword evidence="1" id="KW-1133">Transmembrane helix</keyword>
<keyword evidence="4" id="KW-1185">Reference proteome</keyword>
<keyword evidence="1" id="KW-0472">Membrane</keyword>
<dbReference type="Pfam" id="PF16982">
    <property type="entry name" value="Flp1_like"/>
    <property type="match status" value="1"/>
</dbReference>
<dbReference type="EMBL" id="JAGGKI010000003">
    <property type="protein sequence ID" value="MBP1892394.1"/>
    <property type="molecule type" value="Genomic_DNA"/>
</dbReference>
<gene>
    <name evidence="3" type="ORF">J2Z18_001470</name>
</gene>
<name>A0ABS4F817_9BACL</name>
<comment type="caution">
    <text evidence="3">The sequence shown here is derived from an EMBL/GenBank/DDBJ whole genome shotgun (WGS) entry which is preliminary data.</text>
</comment>
<protein>
    <submittedName>
        <fullName evidence="3">Flp pilus assembly pilin Flp</fullName>
    </submittedName>
</protein>
<proteinExistence type="predicted"/>